<geneLocation type="plasmid" evidence="3">
    <name>prbl16</name>
</geneLocation>
<feature type="chain" id="PRO_5008391911" description="Thioredoxin domain-containing protein" evidence="1">
    <location>
        <begin position="21"/>
        <end position="297"/>
    </location>
</feature>
<organism evidence="2 3">
    <name type="scientific">Pseudomonas citronellolis</name>
    <dbReference type="NCBI Taxonomy" id="53408"/>
    <lineage>
        <taxon>Bacteria</taxon>
        <taxon>Pseudomonadati</taxon>
        <taxon>Pseudomonadota</taxon>
        <taxon>Gammaproteobacteria</taxon>
        <taxon>Pseudomonadales</taxon>
        <taxon>Pseudomonadaceae</taxon>
        <taxon>Pseudomonas</taxon>
    </lineage>
</organism>
<dbReference type="Proteomes" id="UP000077748">
    <property type="component" value="Plasmid pRBL16"/>
</dbReference>
<gene>
    <name evidence="2" type="ORF">A9C11_32570</name>
</gene>
<dbReference type="GeneID" id="93444831"/>
<name>A0A1A9KMR1_9PSED</name>
<evidence type="ECO:0008006" key="4">
    <source>
        <dbReference type="Google" id="ProtNLM"/>
    </source>
</evidence>
<protein>
    <recommendedName>
        <fullName evidence="4">Thioredoxin domain-containing protein</fullName>
    </recommendedName>
</protein>
<keyword evidence="2" id="KW-0614">Plasmid</keyword>
<keyword evidence="1" id="KW-0732">Signal</keyword>
<reference evidence="2 3" key="1">
    <citation type="submission" date="2016-05" db="EMBL/GenBank/DDBJ databases">
        <title>Genome Sequence of Pseudomonas citronellolis Strain SJTE-3, an Estrogens and Persistent Organic Pollutants degradation strain.</title>
        <authorList>
            <person name="Liang R."/>
        </authorList>
    </citation>
    <scope>NUCLEOTIDE SEQUENCE [LARGE SCALE GENOMIC DNA]</scope>
    <source>
        <strain evidence="2 3">SJTE-3</strain>
        <plasmid evidence="3">Plasmid prbl16</plasmid>
    </source>
</reference>
<dbReference type="AlphaFoldDB" id="A0A1A9KMR1"/>
<dbReference type="EMBL" id="CP015879">
    <property type="protein sequence ID" value="ANI18794.1"/>
    <property type="molecule type" value="Genomic_DNA"/>
</dbReference>
<evidence type="ECO:0000256" key="1">
    <source>
        <dbReference type="SAM" id="SignalP"/>
    </source>
</evidence>
<sequence length="297" mass="33321">MNHKLKIGLAFVAGALISNAGTVMSNVPNGQDVLAEALSSALDRVNRTARDRENEELDKLPNILDCQNMQWMKNCTELNRNAKKNPNAPLRITNNKGLEFNFQPGTPSAVIRLQLEQSPEAANELVSYMDQTWGQYKQAANLYQMAMWQRGDLQHIKGLDAAMEESAAKKPIDTDSLSISVFTESTCPVCDRQLATLGRLVQKYPKLKVRVFQLDRDAKVFAEKVTARGLTGRMLSQAERDNVTKMGITAWPITWIDNMKVSRRETLVGNRTMNQLEGRLMAMTYVKNTTVAKKDSK</sequence>
<dbReference type="Gene3D" id="3.40.30.10">
    <property type="entry name" value="Glutaredoxin"/>
    <property type="match status" value="1"/>
</dbReference>
<feature type="signal peptide" evidence="1">
    <location>
        <begin position="1"/>
        <end position="20"/>
    </location>
</feature>
<accession>A0A1A9KMR1</accession>
<proteinExistence type="predicted"/>
<evidence type="ECO:0000313" key="2">
    <source>
        <dbReference type="EMBL" id="ANI18794.1"/>
    </source>
</evidence>
<dbReference type="SUPFAM" id="SSF52833">
    <property type="entry name" value="Thioredoxin-like"/>
    <property type="match status" value="1"/>
</dbReference>
<evidence type="ECO:0000313" key="3">
    <source>
        <dbReference type="Proteomes" id="UP000077748"/>
    </source>
</evidence>
<dbReference type="InterPro" id="IPR036249">
    <property type="entry name" value="Thioredoxin-like_sf"/>
</dbReference>
<dbReference type="RefSeq" id="WP_019486160.1">
    <property type="nucleotide sequence ID" value="NZ_CP015879.1"/>
</dbReference>